<keyword evidence="3" id="KW-1185">Reference proteome</keyword>
<evidence type="ECO:0000313" key="2">
    <source>
        <dbReference type="EMBL" id="KAL2063926.1"/>
    </source>
</evidence>
<reference evidence="2 3" key="1">
    <citation type="journal article" date="2024" name="Commun. Biol.">
        <title>Comparative genomic analysis of thermophilic fungi reveals convergent evolutionary adaptations and gene losses.</title>
        <authorList>
            <person name="Steindorff A.S."/>
            <person name="Aguilar-Pontes M.V."/>
            <person name="Robinson A.J."/>
            <person name="Andreopoulos B."/>
            <person name="LaButti K."/>
            <person name="Kuo A."/>
            <person name="Mondo S."/>
            <person name="Riley R."/>
            <person name="Otillar R."/>
            <person name="Haridas S."/>
            <person name="Lipzen A."/>
            <person name="Grimwood J."/>
            <person name="Schmutz J."/>
            <person name="Clum A."/>
            <person name="Reid I.D."/>
            <person name="Moisan M.C."/>
            <person name="Butler G."/>
            <person name="Nguyen T.T.M."/>
            <person name="Dewar K."/>
            <person name="Conant G."/>
            <person name="Drula E."/>
            <person name="Henrissat B."/>
            <person name="Hansel C."/>
            <person name="Singer S."/>
            <person name="Hutchinson M.I."/>
            <person name="de Vries R.P."/>
            <person name="Natvig D.O."/>
            <person name="Powell A.J."/>
            <person name="Tsang A."/>
            <person name="Grigoriev I.V."/>
        </authorList>
    </citation>
    <scope>NUCLEOTIDE SEQUENCE [LARGE SCALE GENOMIC DNA]</scope>
    <source>
        <strain evidence="2 3">CBS 494.80</strain>
    </source>
</reference>
<proteinExistence type="predicted"/>
<feature type="compositionally biased region" description="Polar residues" evidence="1">
    <location>
        <begin position="30"/>
        <end position="39"/>
    </location>
</feature>
<comment type="caution">
    <text evidence="2">The sequence shown here is derived from an EMBL/GenBank/DDBJ whole genome shotgun (WGS) entry which is preliminary data.</text>
</comment>
<feature type="region of interest" description="Disordered" evidence="1">
    <location>
        <begin position="17"/>
        <end position="64"/>
    </location>
</feature>
<accession>A0ABR4C1X6</accession>
<evidence type="ECO:0000313" key="3">
    <source>
        <dbReference type="Proteomes" id="UP001595075"/>
    </source>
</evidence>
<organism evidence="2 3">
    <name type="scientific">Oculimacula yallundae</name>
    <dbReference type="NCBI Taxonomy" id="86028"/>
    <lineage>
        <taxon>Eukaryota</taxon>
        <taxon>Fungi</taxon>
        <taxon>Dikarya</taxon>
        <taxon>Ascomycota</taxon>
        <taxon>Pezizomycotina</taxon>
        <taxon>Leotiomycetes</taxon>
        <taxon>Helotiales</taxon>
        <taxon>Ploettnerulaceae</taxon>
        <taxon>Oculimacula</taxon>
    </lineage>
</organism>
<sequence length="155" mass="17479">MIPASALEAKVMDASKLEVPESKQMHRTKAGSNAVSTKWGSRKSRLGTENSPSKKPGGQHARKEKMGVRFQFQCFVYWVELPSLTASNILAYRVRDPRLLLRIIPSATLHHASTQLNSPISFHLIYRPKLSTIFRILQTALAVHFRPSRTTKLTQ</sequence>
<evidence type="ECO:0000256" key="1">
    <source>
        <dbReference type="SAM" id="MobiDB-lite"/>
    </source>
</evidence>
<name>A0ABR4C1X6_9HELO</name>
<protein>
    <submittedName>
        <fullName evidence="2">Uncharacterized protein</fullName>
    </submittedName>
</protein>
<dbReference type="Proteomes" id="UP001595075">
    <property type="component" value="Unassembled WGS sequence"/>
</dbReference>
<gene>
    <name evidence="2" type="ORF">VTL71DRAFT_4420</name>
</gene>
<dbReference type="EMBL" id="JAZHXI010000014">
    <property type="protein sequence ID" value="KAL2063926.1"/>
    <property type="molecule type" value="Genomic_DNA"/>
</dbReference>